<dbReference type="InterPro" id="IPR000210">
    <property type="entry name" value="BTB/POZ_dom"/>
</dbReference>
<dbReference type="PANTHER" id="PTHR46231:SF1">
    <property type="entry name" value="ANKYRIN REPEAT AND BTB_POZ DOMAIN-CONTAINING PROTEIN 1"/>
    <property type="match status" value="1"/>
</dbReference>
<evidence type="ECO:0000256" key="3">
    <source>
        <dbReference type="ARBA" id="ARBA00023043"/>
    </source>
</evidence>
<dbReference type="SUPFAM" id="SSF63829">
    <property type="entry name" value="Calcium-dependent phosphotriesterase"/>
    <property type="match status" value="1"/>
</dbReference>
<dbReference type="Pfam" id="PF00651">
    <property type="entry name" value="BTB"/>
    <property type="match status" value="1"/>
</dbReference>
<dbReference type="CDD" id="cd18186">
    <property type="entry name" value="BTB_POZ_ZBTB_KLHL-like"/>
    <property type="match status" value="1"/>
</dbReference>
<sequence length="481" mass="48619">MELSCRTLPLGRAVNGLVVCPRPTGWGSKRGSHVLLFTADGAPKEFDISGGAAELQPSVLPAFGAGWGRAPVYAWGGVFAAGVAQQGLVEIQTKGLWSPVTPMGAAEITTPLTSLAAGDGRRSLWATDGRSLWHVQAKGGRQVTALPGAAAAVENGEWVSLAFDAVGGGVLLAATRDGVWRVHTKGPGSLALVAGGSSGEAGAGSADGVAGAEARFTCIRGLLVAPGRWLLIADGTDLRCMEPGGAVTTLLRGCIAAPSPGDAVQMAILPSGELAVLYPGASYLTLILGLDQLPPAIAAPPSPDRLLDLLAPASLDHAGSGGGSGEAAHDAAALTGTVTVRVGGRAFPVQRSVLAAGSDFFARLLAPGGGFADSGAAEVDLPDADPTAFAYLLSYMVLAERLLMGGAAAALTERLAAAATPATALSDLLWADEHGMTDLVARLKAFALANRRCLDLSPLRELVGRCPQLATELLGGALRAE</sequence>
<keyword evidence="2" id="KW-0677">Repeat</keyword>
<dbReference type="SUPFAM" id="SSF54695">
    <property type="entry name" value="POZ domain"/>
    <property type="match status" value="1"/>
</dbReference>
<dbReference type="OrthoDB" id="6482909at2759"/>
<evidence type="ECO:0000259" key="4">
    <source>
        <dbReference type="PROSITE" id="PS50097"/>
    </source>
</evidence>
<dbReference type="InterPro" id="IPR011333">
    <property type="entry name" value="SKP1/BTB/POZ_sf"/>
</dbReference>
<organism evidence="5 6">
    <name type="scientific">Edaphochlamys debaryana</name>
    <dbReference type="NCBI Taxonomy" id="47281"/>
    <lineage>
        <taxon>Eukaryota</taxon>
        <taxon>Viridiplantae</taxon>
        <taxon>Chlorophyta</taxon>
        <taxon>core chlorophytes</taxon>
        <taxon>Chlorophyceae</taxon>
        <taxon>CS clade</taxon>
        <taxon>Chlamydomonadales</taxon>
        <taxon>Chlamydomonadales incertae sedis</taxon>
        <taxon>Edaphochlamys</taxon>
    </lineage>
</organism>
<dbReference type="Proteomes" id="UP000612055">
    <property type="component" value="Unassembled WGS sequence"/>
</dbReference>
<name>A0A835XDX2_9CHLO</name>
<dbReference type="PANTHER" id="PTHR46231">
    <property type="entry name" value="ANKYRIN REPEAT AND BTB/POZ DOMAIN-CONTAINING PROTEIN 1"/>
    <property type="match status" value="1"/>
</dbReference>
<keyword evidence="6" id="KW-1185">Reference proteome</keyword>
<accession>A0A835XDX2</accession>
<evidence type="ECO:0000313" key="6">
    <source>
        <dbReference type="Proteomes" id="UP000612055"/>
    </source>
</evidence>
<dbReference type="AlphaFoldDB" id="A0A835XDX2"/>
<protein>
    <recommendedName>
        <fullName evidence="4">BTB domain-containing protein</fullName>
    </recommendedName>
</protein>
<proteinExistence type="predicted"/>
<evidence type="ECO:0000313" key="5">
    <source>
        <dbReference type="EMBL" id="KAG2482238.1"/>
    </source>
</evidence>
<evidence type="ECO:0000256" key="2">
    <source>
        <dbReference type="ARBA" id="ARBA00022737"/>
    </source>
</evidence>
<comment type="pathway">
    <text evidence="1">Protein modification; protein ubiquitination.</text>
</comment>
<evidence type="ECO:0000256" key="1">
    <source>
        <dbReference type="ARBA" id="ARBA00004906"/>
    </source>
</evidence>
<dbReference type="EMBL" id="JAEHOE010000240">
    <property type="protein sequence ID" value="KAG2482238.1"/>
    <property type="molecule type" value="Genomic_DNA"/>
</dbReference>
<gene>
    <name evidence="5" type="ORF">HYH03_018821</name>
</gene>
<feature type="domain" description="BTB" evidence="4">
    <location>
        <begin position="336"/>
        <end position="396"/>
    </location>
</feature>
<dbReference type="InterPro" id="IPR044515">
    <property type="entry name" value="ABTB1"/>
</dbReference>
<reference evidence="5" key="1">
    <citation type="journal article" date="2020" name="bioRxiv">
        <title>Comparative genomics of Chlamydomonas.</title>
        <authorList>
            <person name="Craig R.J."/>
            <person name="Hasan A.R."/>
            <person name="Ness R.W."/>
            <person name="Keightley P.D."/>
        </authorList>
    </citation>
    <scope>NUCLEOTIDE SEQUENCE</scope>
    <source>
        <strain evidence="5">CCAP 11/70</strain>
    </source>
</reference>
<dbReference type="GO" id="GO:0000151">
    <property type="term" value="C:ubiquitin ligase complex"/>
    <property type="evidence" value="ECO:0007669"/>
    <property type="project" value="TreeGrafter"/>
</dbReference>
<keyword evidence="3" id="KW-0040">ANK repeat</keyword>
<dbReference type="PROSITE" id="PS50097">
    <property type="entry name" value="BTB"/>
    <property type="match status" value="1"/>
</dbReference>
<dbReference type="Gene3D" id="3.30.710.10">
    <property type="entry name" value="Potassium Channel Kv1.1, Chain A"/>
    <property type="match status" value="1"/>
</dbReference>
<dbReference type="GO" id="GO:0005737">
    <property type="term" value="C:cytoplasm"/>
    <property type="evidence" value="ECO:0007669"/>
    <property type="project" value="TreeGrafter"/>
</dbReference>
<comment type="caution">
    <text evidence="5">The sequence shown here is derived from an EMBL/GenBank/DDBJ whole genome shotgun (WGS) entry which is preliminary data.</text>
</comment>